<evidence type="ECO:0000256" key="1">
    <source>
        <dbReference type="ARBA" id="ARBA00006484"/>
    </source>
</evidence>
<keyword evidence="2" id="KW-0560">Oxidoreductase</keyword>
<dbReference type="PROSITE" id="PS00061">
    <property type="entry name" value="ADH_SHORT"/>
    <property type="match status" value="1"/>
</dbReference>
<dbReference type="InterPro" id="IPR002347">
    <property type="entry name" value="SDR_fam"/>
</dbReference>
<dbReference type="PANTHER" id="PTHR42760">
    <property type="entry name" value="SHORT-CHAIN DEHYDROGENASES/REDUCTASES FAMILY MEMBER"/>
    <property type="match status" value="1"/>
</dbReference>
<dbReference type="EMBL" id="RAZT01000006">
    <property type="protein sequence ID" value="RKN32289.1"/>
    <property type="molecule type" value="Genomic_DNA"/>
</dbReference>
<dbReference type="PRINTS" id="PR00081">
    <property type="entry name" value="GDHRDH"/>
</dbReference>
<comment type="similarity">
    <text evidence="1 3">Belongs to the short-chain dehydrogenases/reductases (SDR) family.</text>
</comment>
<reference evidence="5 6" key="1">
    <citation type="submission" date="2018-09" db="EMBL/GenBank/DDBJ databases">
        <title>Micromonospora sp. nov. MS1-9, isolated from a root of Musa sp.</title>
        <authorList>
            <person name="Kuncharoen N."/>
            <person name="Kudo T."/>
            <person name="Ohkuma M."/>
            <person name="Yuki M."/>
            <person name="Tanasupawat S."/>
        </authorList>
    </citation>
    <scope>NUCLEOTIDE SEQUENCE [LARGE SCALE GENOMIC DNA]</scope>
    <source>
        <strain evidence="5 6">MS1-9</strain>
    </source>
</reference>
<dbReference type="Gene3D" id="3.40.50.720">
    <property type="entry name" value="NAD(P)-binding Rossmann-like Domain"/>
    <property type="match status" value="1"/>
</dbReference>
<dbReference type="InterPro" id="IPR036291">
    <property type="entry name" value="NAD(P)-bd_dom_sf"/>
</dbReference>
<dbReference type="CDD" id="cd05233">
    <property type="entry name" value="SDR_c"/>
    <property type="match status" value="1"/>
</dbReference>
<organism evidence="5 6">
    <name type="scientific">Micromonospora musae</name>
    <dbReference type="NCBI Taxonomy" id="1894970"/>
    <lineage>
        <taxon>Bacteria</taxon>
        <taxon>Bacillati</taxon>
        <taxon>Actinomycetota</taxon>
        <taxon>Actinomycetes</taxon>
        <taxon>Micromonosporales</taxon>
        <taxon>Micromonosporaceae</taxon>
        <taxon>Micromonospora</taxon>
    </lineage>
</organism>
<dbReference type="FunFam" id="3.40.50.720:FF:000084">
    <property type="entry name" value="Short-chain dehydrogenase reductase"/>
    <property type="match status" value="1"/>
</dbReference>
<dbReference type="PANTHER" id="PTHR42760:SF133">
    <property type="entry name" value="3-OXOACYL-[ACYL-CARRIER-PROTEIN] REDUCTASE"/>
    <property type="match status" value="1"/>
</dbReference>
<protein>
    <submittedName>
        <fullName evidence="5">SDR family oxidoreductase</fullName>
    </submittedName>
</protein>
<gene>
    <name evidence="5" type="ORF">D7044_13585</name>
</gene>
<sequence>MDLVVRRLSPATHQQGESTVNHGIPAHPLAGRTALVTGGGRGIGASIAGLLATAGARLALAGRSQESLLEVAAGLPDDTVTIAVDLGKSGEAERLFTTAVEQLGRVDILVNNAAAENFTLGSELTEDESDEIWRINTRSPLILAGRFAKHMGANGGGSIVNLSSVIGSERAIANQSLYATTKAGVDGMTRALAAEWGKQGVRVNAVRPAVTRSDMSAAIFASPNLTETLTAQYALGRMGEPRTSPKPCCSSPPQPAPSSQGRP</sequence>
<dbReference type="Proteomes" id="UP000275865">
    <property type="component" value="Unassembled WGS sequence"/>
</dbReference>
<dbReference type="GO" id="GO:0016616">
    <property type="term" value="F:oxidoreductase activity, acting on the CH-OH group of donors, NAD or NADP as acceptor"/>
    <property type="evidence" value="ECO:0007669"/>
    <property type="project" value="TreeGrafter"/>
</dbReference>
<dbReference type="PRINTS" id="PR00080">
    <property type="entry name" value="SDRFAMILY"/>
</dbReference>
<dbReference type="GO" id="GO:0006633">
    <property type="term" value="P:fatty acid biosynthetic process"/>
    <property type="evidence" value="ECO:0007669"/>
    <property type="project" value="TreeGrafter"/>
</dbReference>
<evidence type="ECO:0000256" key="3">
    <source>
        <dbReference type="RuleBase" id="RU000363"/>
    </source>
</evidence>
<evidence type="ECO:0000256" key="4">
    <source>
        <dbReference type="SAM" id="MobiDB-lite"/>
    </source>
</evidence>
<dbReference type="Pfam" id="PF00106">
    <property type="entry name" value="adh_short"/>
    <property type="match status" value="1"/>
</dbReference>
<dbReference type="InterPro" id="IPR020904">
    <property type="entry name" value="Sc_DH/Rdtase_CS"/>
</dbReference>
<proteinExistence type="inferred from homology"/>
<feature type="region of interest" description="Disordered" evidence="4">
    <location>
        <begin position="238"/>
        <end position="263"/>
    </location>
</feature>
<comment type="caution">
    <text evidence="5">The sequence shown here is derived from an EMBL/GenBank/DDBJ whole genome shotgun (WGS) entry which is preliminary data.</text>
</comment>
<dbReference type="GO" id="GO:0048038">
    <property type="term" value="F:quinone binding"/>
    <property type="evidence" value="ECO:0007669"/>
    <property type="project" value="TreeGrafter"/>
</dbReference>
<name>A0A3A9Y4T5_9ACTN</name>
<dbReference type="SUPFAM" id="SSF51735">
    <property type="entry name" value="NAD(P)-binding Rossmann-fold domains"/>
    <property type="match status" value="1"/>
</dbReference>
<accession>A0A3A9Y4T5</accession>
<evidence type="ECO:0000313" key="6">
    <source>
        <dbReference type="Proteomes" id="UP000275865"/>
    </source>
</evidence>
<evidence type="ECO:0000313" key="5">
    <source>
        <dbReference type="EMBL" id="RKN32289.1"/>
    </source>
</evidence>
<dbReference type="AlphaFoldDB" id="A0A3A9Y4T5"/>
<evidence type="ECO:0000256" key="2">
    <source>
        <dbReference type="ARBA" id="ARBA00023002"/>
    </source>
</evidence>